<protein>
    <submittedName>
        <fullName evidence="2">Uncharacterized protein</fullName>
    </submittedName>
</protein>
<feature type="non-terminal residue" evidence="2">
    <location>
        <position position="67"/>
    </location>
</feature>
<evidence type="ECO:0000313" key="2">
    <source>
        <dbReference type="EMBL" id="KAK6951500.1"/>
    </source>
</evidence>
<accession>A0AAX6MFS1</accession>
<organism evidence="2 3">
    <name type="scientific">Daldinia eschscholtzii</name>
    <dbReference type="NCBI Taxonomy" id="292717"/>
    <lineage>
        <taxon>Eukaryota</taxon>
        <taxon>Fungi</taxon>
        <taxon>Dikarya</taxon>
        <taxon>Ascomycota</taxon>
        <taxon>Pezizomycotina</taxon>
        <taxon>Sordariomycetes</taxon>
        <taxon>Xylariomycetidae</taxon>
        <taxon>Xylariales</taxon>
        <taxon>Hypoxylaceae</taxon>
        <taxon>Daldinia</taxon>
    </lineage>
</organism>
<evidence type="ECO:0000313" key="3">
    <source>
        <dbReference type="Proteomes" id="UP001369815"/>
    </source>
</evidence>
<feature type="region of interest" description="Disordered" evidence="1">
    <location>
        <begin position="1"/>
        <end position="22"/>
    </location>
</feature>
<dbReference type="Proteomes" id="UP001369815">
    <property type="component" value="Unassembled WGS sequence"/>
</dbReference>
<dbReference type="EMBL" id="JBANMG010000007">
    <property type="protein sequence ID" value="KAK6951500.1"/>
    <property type="molecule type" value="Genomic_DNA"/>
</dbReference>
<evidence type="ECO:0000256" key="1">
    <source>
        <dbReference type="SAM" id="MobiDB-lite"/>
    </source>
</evidence>
<proteinExistence type="predicted"/>
<sequence length="67" mass="7742">MDHLRRDEYRVAPGEDPPAGRSFEDKLLNVLTQLTRPAATTANPIHLNKPFTYDGKDLSMFKPWWSK</sequence>
<keyword evidence="3" id="KW-1185">Reference proteome</keyword>
<gene>
    <name evidence="2" type="ORF">Daesc_008035</name>
</gene>
<feature type="compositionally biased region" description="Basic and acidic residues" evidence="1">
    <location>
        <begin position="1"/>
        <end position="10"/>
    </location>
</feature>
<comment type="caution">
    <text evidence="2">The sequence shown here is derived from an EMBL/GenBank/DDBJ whole genome shotgun (WGS) entry which is preliminary data.</text>
</comment>
<reference evidence="2 3" key="1">
    <citation type="journal article" date="2024" name="Front Chem Biol">
        <title>Unveiling the potential of Daldinia eschscholtzii MFLUCC 19-0629 through bioactivity and bioinformatics studies for enhanced sustainable agriculture production.</title>
        <authorList>
            <person name="Brooks S."/>
            <person name="Weaver J.A."/>
            <person name="Klomchit A."/>
            <person name="Alharthi S.A."/>
            <person name="Onlamun T."/>
            <person name="Nurani R."/>
            <person name="Vong T.K."/>
            <person name="Alberti F."/>
            <person name="Greco C."/>
        </authorList>
    </citation>
    <scope>NUCLEOTIDE SEQUENCE [LARGE SCALE GENOMIC DNA]</scope>
    <source>
        <strain evidence="2">MFLUCC 19-0629</strain>
    </source>
</reference>
<name>A0AAX6MFS1_9PEZI</name>
<dbReference type="AlphaFoldDB" id="A0AAX6MFS1"/>